<dbReference type="InterPro" id="IPR045863">
    <property type="entry name" value="CorA_TM1_TM2"/>
</dbReference>
<dbReference type="EMBL" id="CP040004">
    <property type="protein sequence ID" value="QCT42510.1"/>
    <property type="molecule type" value="Genomic_DNA"/>
</dbReference>
<dbReference type="OrthoDB" id="9803416at2"/>
<dbReference type="Gene3D" id="1.20.58.340">
    <property type="entry name" value="Magnesium transport protein CorA, transmembrane region"/>
    <property type="match status" value="2"/>
</dbReference>
<evidence type="ECO:0000256" key="4">
    <source>
        <dbReference type="ARBA" id="ARBA00022989"/>
    </source>
</evidence>
<dbReference type="PANTHER" id="PTHR47891:SF1">
    <property type="entry name" value="CORA-MAGNESIUM AND COBALT TRANSPORTER"/>
    <property type="match status" value="1"/>
</dbReference>
<dbReference type="SUPFAM" id="SSF143865">
    <property type="entry name" value="CorA soluble domain-like"/>
    <property type="match status" value="1"/>
</dbReference>
<keyword evidence="3 6" id="KW-0812">Transmembrane</keyword>
<dbReference type="InterPro" id="IPR045861">
    <property type="entry name" value="CorA_cytoplasmic_dom"/>
</dbReference>
<evidence type="ECO:0000256" key="6">
    <source>
        <dbReference type="SAM" id="Phobius"/>
    </source>
</evidence>
<comment type="similarity">
    <text evidence="2">Belongs to the CorA metal ion transporter (MIT) (TC 1.A.35) family.</text>
</comment>
<feature type="transmembrane region" description="Helical" evidence="6">
    <location>
        <begin position="280"/>
        <end position="301"/>
    </location>
</feature>
<dbReference type="RefSeq" id="WP_138079542.1">
    <property type="nucleotide sequence ID" value="NZ_CP040004.1"/>
</dbReference>
<evidence type="ECO:0000256" key="3">
    <source>
        <dbReference type="ARBA" id="ARBA00022692"/>
    </source>
</evidence>
<dbReference type="Pfam" id="PF01544">
    <property type="entry name" value="CorA"/>
    <property type="match status" value="1"/>
</dbReference>
<dbReference type="InterPro" id="IPR047199">
    <property type="entry name" value="CorA-like"/>
</dbReference>
<evidence type="ECO:0000256" key="5">
    <source>
        <dbReference type="ARBA" id="ARBA00023136"/>
    </source>
</evidence>
<feature type="transmembrane region" description="Helical" evidence="6">
    <location>
        <begin position="250"/>
        <end position="268"/>
    </location>
</feature>
<keyword evidence="8" id="KW-1185">Reference proteome</keyword>
<organism evidence="7 8">
    <name type="scientific">Candidatus Nanosynbacter featherlites</name>
    <dbReference type="NCBI Taxonomy" id="2572088"/>
    <lineage>
        <taxon>Bacteria</taxon>
        <taxon>Candidatus Saccharimonadota</taxon>
        <taxon>Candidatus Saccharimonadia</taxon>
        <taxon>Candidatus Nanosynbacterales</taxon>
        <taxon>Candidatus Nanosynbacteraceae</taxon>
        <taxon>Candidatus Nanosynbacter</taxon>
    </lineage>
</organism>
<dbReference type="PANTHER" id="PTHR47891">
    <property type="entry name" value="TRANSPORTER-RELATED"/>
    <property type="match status" value="1"/>
</dbReference>
<evidence type="ECO:0000313" key="8">
    <source>
        <dbReference type="Proteomes" id="UP000310639"/>
    </source>
</evidence>
<reference evidence="7 8" key="1">
    <citation type="submission" date="2019-04" db="EMBL/GenBank/DDBJ databases">
        <title>Saccharibacteria TM7 genomes.</title>
        <authorList>
            <person name="Bor B."/>
            <person name="He X."/>
            <person name="Chen T."/>
            <person name="Dewhirst F.E."/>
        </authorList>
    </citation>
    <scope>NUCLEOTIDE SEQUENCE [LARGE SCALE GENOMIC DNA]</scope>
    <source>
        <strain evidence="7 8">BB001</strain>
    </source>
</reference>
<dbReference type="SUPFAM" id="SSF144083">
    <property type="entry name" value="Magnesium transport protein CorA, transmembrane region"/>
    <property type="match status" value="1"/>
</dbReference>
<accession>A0A4P9A3V9</accession>
<gene>
    <name evidence="7" type="ORF">FBF37_03560</name>
</gene>
<dbReference type="AlphaFoldDB" id="A0A4P9A3V9"/>
<dbReference type="KEGG" id="nft:FBF37_03560"/>
<dbReference type="GO" id="GO:0046873">
    <property type="term" value="F:metal ion transmembrane transporter activity"/>
    <property type="evidence" value="ECO:0007669"/>
    <property type="project" value="InterPro"/>
</dbReference>
<keyword evidence="5 6" id="KW-0472">Membrane</keyword>
<sequence length="307" mass="34303">MVVEYFERSAAGERLEKVSRPRSHAWVHISGKLLDVVDLSDKLLLNANILRDVCDVRELSRAEFSNGVEYIFLRLPVGAADAAKTAPILIAVSRDRLVTASPHTSFSPLDTDAFMTTDTRQPSAVVSAVIASIITEYEQRLHALSTKITSARKRLTHFDVQNEDFVEFVAIEDSLNEYRSGLEGLVTVVGQLEMNRRQLFNLRDIEAFGDIILHARQLLVAISSSAQTIDSIQNAYSTIANNTLNQRMKVLTTITILLAVPNVFYGMYGMNIGLPFQGEQWAYIAIMGVTLLLILLTLLLAKRFRLF</sequence>
<evidence type="ECO:0000256" key="2">
    <source>
        <dbReference type="ARBA" id="ARBA00009765"/>
    </source>
</evidence>
<protein>
    <recommendedName>
        <fullName evidence="9">Magnesium transporter CorA family protein</fullName>
    </recommendedName>
</protein>
<dbReference type="InterPro" id="IPR002523">
    <property type="entry name" value="MgTranspt_CorA/ZnTranspt_ZntB"/>
</dbReference>
<evidence type="ECO:0000313" key="7">
    <source>
        <dbReference type="EMBL" id="QCT42510.1"/>
    </source>
</evidence>
<dbReference type="GO" id="GO:0016020">
    <property type="term" value="C:membrane"/>
    <property type="evidence" value="ECO:0007669"/>
    <property type="project" value="UniProtKB-SubCell"/>
</dbReference>
<comment type="subcellular location">
    <subcellularLocation>
        <location evidence="1">Membrane</location>
        <topology evidence="1">Multi-pass membrane protein</topology>
    </subcellularLocation>
</comment>
<keyword evidence="4 6" id="KW-1133">Transmembrane helix</keyword>
<evidence type="ECO:0000256" key="1">
    <source>
        <dbReference type="ARBA" id="ARBA00004141"/>
    </source>
</evidence>
<evidence type="ECO:0008006" key="9">
    <source>
        <dbReference type="Google" id="ProtNLM"/>
    </source>
</evidence>
<proteinExistence type="inferred from homology"/>
<name>A0A4P9A3V9_9BACT</name>
<dbReference type="Proteomes" id="UP000310639">
    <property type="component" value="Chromosome"/>
</dbReference>